<dbReference type="SUPFAM" id="SSF54928">
    <property type="entry name" value="RNA-binding domain, RBD"/>
    <property type="match status" value="1"/>
</dbReference>
<evidence type="ECO:0000259" key="2">
    <source>
        <dbReference type="Pfam" id="PF02037"/>
    </source>
</evidence>
<feature type="compositionally biased region" description="Basic and acidic residues" evidence="1">
    <location>
        <begin position="253"/>
        <end position="269"/>
    </location>
</feature>
<dbReference type="Gene3D" id="1.10.720.30">
    <property type="entry name" value="SAP domain"/>
    <property type="match status" value="1"/>
</dbReference>
<accession>A0A6G1H4J3</accession>
<feature type="compositionally biased region" description="Low complexity" evidence="1">
    <location>
        <begin position="147"/>
        <end position="162"/>
    </location>
</feature>
<feature type="region of interest" description="Disordered" evidence="1">
    <location>
        <begin position="627"/>
        <end position="664"/>
    </location>
</feature>
<evidence type="ECO:0000313" key="4">
    <source>
        <dbReference type="Proteomes" id="UP000800041"/>
    </source>
</evidence>
<dbReference type="Pfam" id="PF02037">
    <property type="entry name" value="SAP"/>
    <property type="match status" value="1"/>
</dbReference>
<feature type="compositionally biased region" description="Low complexity" evidence="1">
    <location>
        <begin position="123"/>
        <end position="134"/>
    </location>
</feature>
<keyword evidence="4" id="KW-1185">Reference proteome</keyword>
<feature type="region of interest" description="Disordered" evidence="1">
    <location>
        <begin position="42"/>
        <end position="352"/>
    </location>
</feature>
<dbReference type="PANTHER" id="PTHR47031">
    <property type="entry name" value="SAP DNA-BINDING DOMAIN-CONTAINING PROTEIN"/>
    <property type="match status" value="1"/>
</dbReference>
<dbReference type="InterPro" id="IPR035979">
    <property type="entry name" value="RBD_domain_sf"/>
</dbReference>
<feature type="compositionally biased region" description="Basic and acidic residues" evidence="1">
    <location>
        <begin position="221"/>
        <end position="238"/>
    </location>
</feature>
<name>A0A6G1H4J3_9PEZI</name>
<proteinExistence type="predicted"/>
<reference evidence="3" key="1">
    <citation type="journal article" date="2020" name="Stud. Mycol.">
        <title>101 Dothideomycetes genomes: a test case for predicting lifestyles and emergence of pathogens.</title>
        <authorList>
            <person name="Haridas S."/>
            <person name="Albert R."/>
            <person name="Binder M."/>
            <person name="Bloem J."/>
            <person name="Labutti K."/>
            <person name="Salamov A."/>
            <person name="Andreopoulos B."/>
            <person name="Baker S."/>
            <person name="Barry K."/>
            <person name="Bills G."/>
            <person name="Bluhm B."/>
            <person name="Cannon C."/>
            <person name="Castanera R."/>
            <person name="Culley D."/>
            <person name="Daum C."/>
            <person name="Ezra D."/>
            <person name="Gonzalez J."/>
            <person name="Henrissat B."/>
            <person name="Kuo A."/>
            <person name="Liang C."/>
            <person name="Lipzen A."/>
            <person name="Lutzoni F."/>
            <person name="Magnuson J."/>
            <person name="Mondo S."/>
            <person name="Nolan M."/>
            <person name="Ohm R."/>
            <person name="Pangilinan J."/>
            <person name="Park H.-J."/>
            <person name="Ramirez L."/>
            <person name="Alfaro M."/>
            <person name="Sun H."/>
            <person name="Tritt A."/>
            <person name="Yoshinaga Y."/>
            <person name="Zwiers L.-H."/>
            <person name="Turgeon B."/>
            <person name="Goodwin S."/>
            <person name="Spatafora J."/>
            <person name="Crous P."/>
            <person name="Grigoriev I."/>
        </authorList>
    </citation>
    <scope>NUCLEOTIDE SEQUENCE</scope>
    <source>
        <strain evidence="3">CBS 113979</strain>
    </source>
</reference>
<dbReference type="GO" id="GO:0003676">
    <property type="term" value="F:nucleic acid binding"/>
    <property type="evidence" value="ECO:0007669"/>
    <property type="project" value="InterPro"/>
</dbReference>
<protein>
    <recommendedName>
        <fullName evidence="2">SAP domain-containing protein</fullName>
    </recommendedName>
</protein>
<sequence length="664" mass="71095">MTDYSKETVARLRQILKEKGIPSTGLTRKQQIIEKIQEFDAAKAAPVPAAAPSEVEESPEGASPVPEAAIEAANNATIEKVSAADGEPEVSAAPTLAHHESIKPTEVAPAAAVESHEQDGKEVVSAAEAEVAHATQPDVAVPAPGLEPTTTTAPAEPSSSSTRVNTEEIVEESRKRKRRSPTPSINPEAAAKKLKQDESADVVHLPEDAPMSDAPHASHNGHVEEVREGEVEETKAAAEEAPVEMEVDSIAAKVDDKAPENGDAEKEPEAVPADMEAESTVAKDDTENPVDIKQPETTNVQAEHEPAKSSSPVARKASNAARYKDLFQPSETASTTAADANAPTTTEPAIHPETTAVYIRNLQRPLAPSQFRNKMIALATPAGAEPDPTILETCHLDNIRTHAFVRFTSKAAAALVRASLHDQVWPAERDRKPLWVDFIPEDKLDSWISVENSGTDTLARNNPLAGKKWEVIYKHAEDDSNAVEALLVEAGGNAHLGAPYKGNSSSNPPPSGPSGGPHDREEIPPPAPNDDDDEVVAEINKKPVLTAPTQPEAALRSVMTLDNQFPHTTAKPKLYYQPVSKKIAEKRRDMIEMGTARDYNESKLEDRVIEHRFTFAKIGADGEERLVDTGYHHPGRGGGSYRGGGRGGGGGYGGRGGSYRSSRR</sequence>
<feature type="domain" description="SAP" evidence="2">
    <location>
        <begin position="3"/>
        <end position="40"/>
    </location>
</feature>
<feature type="compositionally biased region" description="Low complexity" evidence="1">
    <location>
        <begin position="42"/>
        <end position="53"/>
    </location>
</feature>
<feature type="compositionally biased region" description="Low complexity" evidence="1">
    <location>
        <begin position="330"/>
        <end position="349"/>
    </location>
</feature>
<organism evidence="3 4">
    <name type="scientific">Aulographum hederae CBS 113979</name>
    <dbReference type="NCBI Taxonomy" id="1176131"/>
    <lineage>
        <taxon>Eukaryota</taxon>
        <taxon>Fungi</taxon>
        <taxon>Dikarya</taxon>
        <taxon>Ascomycota</taxon>
        <taxon>Pezizomycotina</taxon>
        <taxon>Dothideomycetes</taxon>
        <taxon>Pleosporomycetidae</taxon>
        <taxon>Aulographales</taxon>
        <taxon>Aulographaceae</taxon>
    </lineage>
</organism>
<dbReference type="Proteomes" id="UP000800041">
    <property type="component" value="Unassembled WGS sequence"/>
</dbReference>
<dbReference type="AlphaFoldDB" id="A0A6G1H4J3"/>
<evidence type="ECO:0000313" key="3">
    <source>
        <dbReference type="EMBL" id="KAF1987940.1"/>
    </source>
</evidence>
<dbReference type="PANTHER" id="PTHR47031:SF3">
    <property type="entry name" value="SAP DOMAIN-CONTAINING PROTEIN"/>
    <property type="match status" value="1"/>
</dbReference>
<evidence type="ECO:0000256" key="1">
    <source>
        <dbReference type="SAM" id="MobiDB-lite"/>
    </source>
</evidence>
<feature type="region of interest" description="Disordered" evidence="1">
    <location>
        <begin position="497"/>
        <end position="533"/>
    </location>
</feature>
<gene>
    <name evidence="3" type="ORF">K402DRAFT_392224</name>
</gene>
<dbReference type="OrthoDB" id="5348404at2759"/>
<dbReference type="InterPro" id="IPR036361">
    <property type="entry name" value="SAP_dom_sf"/>
</dbReference>
<feature type="compositionally biased region" description="Low complexity" evidence="1">
    <location>
        <begin position="60"/>
        <end position="79"/>
    </location>
</feature>
<dbReference type="InterPro" id="IPR003034">
    <property type="entry name" value="SAP_dom"/>
</dbReference>
<feature type="compositionally biased region" description="Gly residues" evidence="1">
    <location>
        <begin position="636"/>
        <end position="657"/>
    </location>
</feature>
<dbReference type="EMBL" id="ML977150">
    <property type="protein sequence ID" value="KAF1987940.1"/>
    <property type="molecule type" value="Genomic_DNA"/>
</dbReference>